<dbReference type="EC" id="3.4.21.-" evidence="1"/>
<comment type="caution">
    <text evidence="1">The sequence shown here is derived from an EMBL/GenBank/DDBJ whole genome shotgun (WGS) entry which is preliminary data.</text>
</comment>
<evidence type="ECO:0000313" key="1">
    <source>
        <dbReference type="EMBL" id="KAJ9079125.1"/>
    </source>
</evidence>
<dbReference type="EMBL" id="QTSX02001946">
    <property type="protein sequence ID" value="KAJ9079125.1"/>
    <property type="molecule type" value="Genomic_DNA"/>
</dbReference>
<keyword evidence="1" id="KW-0378">Hydrolase</keyword>
<protein>
    <submittedName>
        <fullName evidence="1">Kallikrein-7</fullName>
        <ecNumber evidence="1">3.4.21.-</ecNumber>
    </submittedName>
</protein>
<gene>
    <name evidence="1" type="primary">KLK7_3</name>
    <name evidence="1" type="ORF">DSO57_1038748</name>
</gene>
<name>A0ACC2TXB2_9FUNG</name>
<reference evidence="1" key="1">
    <citation type="submission" date="2022-04" db="EMBL/GenBank/DDBJ databases">
        <title>Genome of the entomopathogenic fungus Entomophthora muscae.</title>
        <authorList>
            <person name="Elya C."/>
            <person name="Lovett B.R."/>
            <person name="Lee E."/>
            <person name="Macias A.M."/>
            <person name="Hajek A.E."/>
            <person name="De Bivort B.L."/>
            <person name="Kasson M.T."/>
            <person name="De Fine Licht H.H."/>
            <person name="Stajich J.E."/>
        </authorList>
    </citation>
    <scope>NUCLEOTIDE SEQUENCE</scope>
    <source>
        <strain evidence="1">Berkeley</strain>
    </source>
</reference>
<sequence>MKWGLLVVCVWGQVHQTGVMENLVSIFVNGGFQAGGALLRSNLVLTSATHTEFHESLIKVGLFSDTRLENRQKGLFDVQSIHRHPLFNDTNRYYYNLALFKIKGDHAAVQGCTIDDGAETRSQFILVGWGTIIDVWGWPVETLHTLPISSFDSKACGVLMGTNIHPTELCAGQTKGNVDAAFVAVGSPLFSLQLSGPVLVGIYSRTGPSTQFPGDYSPVAFVKMSAFYSWIHKMMICLEEDDLTKCPKFNT</sequence>
<evidence type="ECO:0000313" key="2">
    <source>
        <dbReference type="Proteomes" id="UP001165960"/>
    </source>
</evidence>
<proteinExistence type="predicted"/>
<dbReference type="Proteomes" id="UP001165960">
    <property type="component" value="Unassembled WGS sequence"/>
</dbReference>
<accession>A0ACC2TXB2</accession>
<organism evidence="1 2">
    <name type="scientific">Entomophthora muscae</name>
    <dbReference type="NCBI Taxonomy" id="34485"/>
    <lineage>
        <taxon>Eukaryota</taxon>
        <taxon>Fungi</taxon>
        <taxon>Fungi incertae sedis</taxon>
        <taxon>Zoopagomycota</taxon>
        <taxon>Entomophthoromycotina</taxon>
        <taxon>Entomophthoromycetes</taxon>
        <taxon>Entomophthorales</taxon>
        <taxon>Entomophthoraceae</taxon>
        <taxon>Entomophthora</taxon>
    </lineage>
</organism>
<keyword evidence="2" id="KW-1185">Reference proteome</keyword>